<dbReference type="InterPro" id="IPR027954">
    <property type="entry name" value="Transcobalamin-like_C"/>
</dbReference>
<dbReference type="GeneID" id="42980973"/>
<dbReference type="STRING" id="375175.AYR53_01820"/>
<name>A0A192H003_9LACO</name>
<dbReference type="AlphaFoldDB" id="A0A192H003"/>
<accession>A0A192H003</accession>
<evidence type="ECO:0000313" key="2">
    <source>
        <dbReference type="Proteomes" id="UP000078582"/>
    </source>
</evidence>
<protein>
    <submittedName>
        <fullName evidence="1">Uncharacterized protein</fullName>
    </submittedName>
</protein>
<organism evidence="1 2">
    <name type="scientific">Loigolactobacillus backii</name>
    <dbReference type="NCBI Taxonomy" id="375175"/>
    <lineage>
        <taxon>Bacteria</taxon>
        <taxon>Bacillati</taxon>
        <taxon>Bacillota</taxon>
        <taxon>Bacilli</taxon>
        <taxon>Lactobacillales</taxon>
        <taxon>Lactobacillaceae</taxon>
        <taxon>Loigolactobacillus</taxon>
    </lineage>
</organism>
<dbReference type="EMBL" id="CP014873">
    <property type="protein sequence ID" value="ANK61608.1"/>
    <property type="molecule type" value="Genomic_DNA"/>
</dbReference>
<dbReference type="Gene3D" id="2.170.130.30">
    <property type="match status" value="1"/>
</dbReference>
<dbReference type="RefSeq" id="WP_068226126.1">
    <property type="nucleotide sequence ID" value="NZ_CP014623.1"/>
</dbReference>
<dbReference type="Pfam" id="PF14478">
    <property type="entry name" value="DUF4430"/>
    <property type="match status" value="1"/>
</dbReference>
<sequence length="123" mass="13669">MHRFIKGLFTIVFGLALITSNLVPAAAAGQSVKAKITLQQKHKTFKTKQIKTTTKTNLMKVLKKNFKVKEKQGMITDIAGHSQNKKASSYWLFKVNGKMASKGATQTYLKNHDSVTFNLAPTN</sequence>
<keyword evidence="2" id="KW-1185">Reference proteome</keyword>
<gene>
    <name evidence="1" type="ORF">AYR53_01820</name>
</gene>
<dbReference type="OrthoDB" id="2870483at2"/>
<reference evidence="1 2" key="1">
    <citation type="submission" date="2016-03" db="EMBL/GenBank/DDBJ databases">
        <title>Pediococcus and Lactobacillus from brewery environment - whole genome sequencing and assembly.</title>
        <authorList>
            <person name="Behr J."/>
            <person name="Geissler A.J."/>
            <person name="Vogel R.F."/>
        </authorList>
    </citation>
    <scope>NUCLEOTIDE SEQUENCE [LARGE SCALE GENOMIC DNA]</scope>
    <source>
        <strain evidence="1 2">TMW 1.1989</strain>
    </source>
</reference>
<proteinExistence type="predicted"/>
<evidence type="ECO:0000313" key="1">
    <source>
        <dbReference type="EMBL" id="ANK61608.1"/>
    </source>
</evidence>
<dbReference type="KEGG" id="lbt:AYR52_11495"/>
<dbReference type="Proteomes" id="UP000078582">
    <property type="component" value="Chromosome"/>
</dbReference>